<proteinExistence type="predicted"/>
<dbReference type="EMBL" id="CM056813">
    <property type="protein sequence ID" value="KAJ8639184.1"/>
    <property type="molecule type" value="Genomic_DNA"/>
</dbReference>
<comment type="caution">
    <text evidence="1">The sequence shown here is derived from an EMBL/GenBank/DDBJ whole genome shotgun (WGS) entry which is preliminary data.</text>
</comment>
<organism evidence="1 2">
    <name type="scientific">Persea americana</name>
    <name type="common">Avocado</name>
    <dbReference type="NCBI Taxonomy" id="3435"/>
    <lineage>
        <taxon>Eukaryota</taxon>
        <taxon>Viridiplantae</taxon>
        <taxon>Streptophyta</taxon>
        <taxon>Embryophyta</taxon>
        <taxon>Tracheophyta</taxon>
        <taxon>Spermatophyta</taxon>
        <taxon>Magnoliopsida</taxon>
        <taxon>Magnoliidae</taxon>
        <taxon>Laurales</taxon>
        <taxon>Lauraceae</taxon>
        <taxon>Persea</taxon>
    </lineage>
</organism>
<gene>
    <name evidence="1" type="ORF">MRB53_015878</name>
</gene>
<reference evidence="1 2" key="1">
    <citation type="journal article" date="2022" name="Hortic Res">
        <title>A haplotype resolved chromosomal level avocado genome allows analysis of novel avocado genes.</title>
        <authorList>
            <person name="Nath O."/>
            <person name="Fletcher S.J."/>
            <person name="Hayward A."/>
            <person name="Shaw L.M."/>
            <person name="Masouleh A.K."/>
            <person name="Furtado A."/>
            <person name="Henry R.J."/>
            <person name="Mitter N."/>
        </authorList>
    </citation>
    <scope>NUCLEOTIDE SEQUENCE [LARGE SCALE GENOMIC DNA]</scope>
    <source>
        <strain evidence="2">cv. Hass</strain>
    </source>
</reference>
<evidence type="ECO:0000313" key="1">
    <source>
        <dbReference type="EMBL" id="KAJ8639184.1"/>
    </source>
</evidence>
<sequence>MKRLLHHMQVIWIRSLQPTCVIILHNKCGMKDNWLTIVLSASLFMYWNFGLKGEAIVCGQISRSESWSLYCYYISFSLCHDVWELGSWNMPVVGILDADSQLAKQVFGASRVAATASTGKLELLKSLGVDLAIDYTKENFEELVAKFDVVYDAVGECDKAVKPVKEGGSVVVLTGAVTPPGFRLVVTSNEAVLEKLNPYLESGKVKPVVDPKGPFPFSQLVRAFSYLEAGHAIGFHRGRIPHSAQTHPEKISKPFSPTSFFSLPREHSGLIEEEKKQNLIWGTLPDQISQLSSLKVLDLSINYLEGEIPQSLSSLSSLQVLNLGKNRFSDFITAISATLFNNLWPDSNISSLAYLSSSPKAAALSSTLVQCCLIHLWELPRHLPHPLDLSQRYCILFSISYIYF</sequence>
<dbReference type="Proteomes" id="UP001234297">
    <property type="component" value="Chromosome 5"/>
</dbReference>
<protein>
    <submittedName>
        <fullName evidence="1">Uncharacterized protein</fullName>
    </submittedName>
</protein>
<name>A0ACC2M0R7_PERAE</name>
<accession>A0ACC2M0R7</accession>
<evidence type="ECO:0000313" key="2">
    <source>
        <dbReference type="Proteomes" id="UP001234297"/>
    </source>
</evidence>
<keyword evidence="2" id="KW-1185">Reference proteome</keyword>